<reference evidence="3" key="1">
    <citation type="journal article" date="2009" name="Genome Res.">
        <title>Comparative genomic analyses of the human fungal pathogens Coccidioides and their relatives.</title>
        <authorList>
            <person name="Sharpton T.J."/>
            <person name="Stajich J.E."/>
            <person name="Rounsley S.D."/>
            <person name="Gardner M.J."/>
            <person name="Wortman J.R."/>
            <person name="Jordar V.S."/>
            <person name="Maiti R."/>
            <person name="Kodira C.D."/>
            <person name="Neafsey D.E."/>
            <person name="Zeng Q."/>
            <person name="Hung C.-Y."/>
            <person name="McMahan C."/>
            <person name="Muszewska A."/>
            <person name="Grynberg M."/>
            <person name="Mandel M.A."/>
            <person name="Kellner E.M."/>
            <person name="Barker B.M."/>
            <person name="Galgiani J.N."/>
            <person name="Orbach M.J."/>
            <person name="Kirkland T.N."/>
            <person name="Cole G.T."/>
            <person name="Henn M.R."/>
            <person name="Birren B.W."/>
            <person name="Taylor J.W."/>
        </authorList>
    </citation>
    <scope>NUCLEOTIDE SEQUENCE [LARGE SCALE GENOMIC DNA]</scope>
    <source>
        <strain evidence="3">RS</strain>
    </source>
</reference>
<reference evidence="3" key="2">
    <citation type="journal article" date="2010" name="Genome Res.">
        <title>Population genomic sequencing of Coccidioides fungi reveals recent hybridization and transposon control.</title>
        <authorList>
            <person name="Neafsey D.E."/>
            <person name="Barker B.M."/>
            <person name="Sharpton T.J."/>
            <person name="Stajich J.E."/>
            <person name="Park D.J."/>
            <person name="Whiston E."/>
            <person name="Hung C.-Y."/>
            <person name="McMahan C."/>
            <person name="White J."/>
            <person name="Sykes S."/>
            <person name="Heiman D."/>
            <person name="Young S."/>
            <person name="Zeng Q."/>
            <person name="Abouelleil A."/>
            <person name="Aftuck L."/>
            <person name="Bessette D."/>
            <person name="Brown A."/>
            <person name="FitzGerald M."/>
            <person name="Lui A."/>
            <person name="Macdonald J.P."/>
            <person name="Priest M."/>
            <person name="Orbach M.J."/>
            <person name="Galgiani J.N."/>
            <person name="Kirkland T.N."/>
            <person name="Cole G.T."/>
            <person name="Birren B.W."/>
            <person name="Henn M.R."/>
            <person name="Taylor J.W."/>
            <person name="Rounsley S.D."/>
        </authorList>
    </citation>
    <scope>GENOME REANNOTATION</scope>
    <source>
        <strain evidence="3">RS</strain>
    </source>
</reference>
<name>J3K777_COCIM</name>
<dbReference type="AlphaFoldDB" id="J3K777"/>
<dbReference type="OrthoDB" id="5409522at2759"/>
<dbReference type="Proteomes" id="UP000001261">
    <property type="component" value="Unassembled WGS sequence"/>
</dbReference>
<organism evidence="2 3">
    <name type="scientific">Coccidioides immitis (strain RS)</name>
    <name type="common">Valley fever fungus</name>
    <dbReference type="NCBI Taxonomy" id="246410"/>
    <lineage>
        <taxon>Eukaryota</taxon>
        <taxon>Fungi</taxon>
        <taxon>Dikarya</taxon>
        <taxon>Ascomycota</taxon>
        <taxon>Pezizomycotina</taxon>
        <taxon>Eurotiomycetes</taxon>
        <taxon>Eurotiomycetidae</taxon>
        <taxon>Onygenales</taxon>
        <taxon>Onygenaceae</taxon>
        <taxon>Coccidioides</taxon>
    </lineage>
</organism>
<dbReference type="InParanoid" id="J3K777"/>
<dbReference type="EMBL" id="GG704912">
    <property type="protein sequence ID" value="EAS30522.3"/>
    <property type="molecule type" value="Genomic_DNA"/>
</dbReference>
<dbReference type="KEGG" id="cim:CIMG_06001"/>
<proteinExistence type="predicted"/>
<feature type="region of interest" description="Disordered" evidence="1">
    <location>
        <begin position="337"/>
        <end position="359"/>
    </location>
</feature>
<feature type="compositionally biased region" description="Polar residues" evidence="1">
    <location>
        <begin position="337"/>
        <end position="349"/>
    </location>
</feature>
<accession>J3K777</accession>
<dbReference type="VEuPathDB" id="FungiDB:CIMG_06001"/>
<dbReference type="RefSeq" id="XP_001242105.2">
    <property type="nucleotide sequence ID" value="XM_001242104.2"/>
</dbReference>
<sequence>MAIELRYESEASPSASEYGASLFSIDSIGKRPAYSGFTTPGSTRDVNQQADITSNLAAKNLALLSFGPYFDANLFGLNHRCHHDILPDKFHTCSHPYHSSYNEGNLPLLLFRLEAPKESQSEPIGYLVENGKVVLDYQGNPVRNFPFLPRYISVKPSGWLVEFWMRSDTRLTYRDIKARMTAENEELPSDNVLNMRRERDARKPLGLSCWTARRGGITKAELERVERLSSENVKYNTSLKVRFDLQPAALESRSFDPNAMPQYYPLDIFLDHPNDLHNAGHRLEDSIELLFRLQVLASDLGLNDWKDLPENELPQWWPKAKGKANADLTSVNQGQLSSASGSVLSTPRSVSKRRMSWKTPPKSGLSVAFTAENPECPTQSASPFVNAISPSADFFTGDTVGATGYTDQFDTIAHRTDIDNALAANYSELGMHQPLQGLGVHQLWTSPISGLNGQNVEIATEYNESTVVSRQAKFFPAPFQGCLDDYHLFDGPYIPGYSTPYNQAASTEHLANITMQIDQRCRASNYPQGINRFSPSPSRLRAPSSLSIRRNHAHKVNTSTGEIMTRNYPFPWRGHQRNMSSQRSFENFLRDNLPY</sequence>
<evidence type="ECO:0000313" key="3">
    <source>
        <dbReference type="Proteomes" id="UP000001261"/>
    </source>
</evidence>
<evidence type="ECO:0000313" key="2">
    <source>
        <dbReference type="EMBL" id="EAS30522.3"/>
    </source>
</evidence>
<dbReference type="OMA" id="RMSWKTP"/>
<dbReference type="GeneID" id="4561896"/>
<evidence type="ECO:0000256" key="1">
    <source>
        <dbReference type="SAM" id="MobiDB-lite"/>
    </source>
</evidence>
<keyword evidence="3" id="KW-1185">Reference proteome</keyword>
<gene>
    <name evidence="2" type="ORF">CIMG_06001</name>
</gene>
<protein>
    <submittedName>
        <fullName evidence="2">Uncharacterized protein</fullName>
    </submittedName>
</protein>